<dbReference type="InterPro" id="IPR015421">
    <property type="entry name" value="PyrdxlP-dep_Trfase_major"/>
</dbReference>
<sequence>MSKEAREGLGFGTQAVHAGVSPEPVTGAIMTPIFQTATYVQTGVGEPRKGSYDYGRTANPTREALEASIAVLENGSSGIAFSSGLAAIEAIVKRLSVGDHVISEENTYGGTTRLFTKIMSRLGLKFTFLDTRDPSEVANAIRDETKLIHLETPTNPLMRISDIPKLASLAHDADALLSVDNTFASPFNQRPLELGADFTVHSSTKYLNGHSDVIGGLIAVRNPELTEELLFIRKTSGAVPGPMDCWLTLRGIKTLHVRMRQHNANGLAVARYLENHPAVEGVYYPGLPSHPQHALAAEQMDGFTGMVSIDLGTLERAKTLTEQLSIFALAESLGGVESLISVPALMTHASVPEERRSAMGINPGFVRLSVGIEEEADLIQDLDGALG</sequence>
<dbReference type="GO" id="GO:0005737">
    <property type="term" value="C:cytoplasm"/>
    <property type="evidence" value="ECO:0007669"/>
    <property type="project" value="TreeGrafter"/>
</dbReference>
<evidence type="ECO:0000256" key="3">
    <source>
        <dbReference type="ARBA" id="ARBA00022898"/>
    </source>
</evidence>
<dbReference type="EMBL" id="UINC01000222">
    <property type="protein sequence ID" value="SUZ51423.1"/>
    <property type="molecule type" value="Genomic_DNA"/>
</dbReference>
<evidence type="ECO:0000256" key="2">
    <source>
        <dbReference type="ARBA" id="ARBA00009077"/>
    </source>
</evidence>
<dbReference type="PROSITE" id="PS00868">
    <property type="entry name" value="CYS_MET_METAB_PP"/>
    <property type="match status" value="1"/>
</dbReference>
<evidence type="ECO:0008006" key="5">
    <source>
        <dbReference type="Google" id="ProtNLM"/>
    </source>
</evidence>
<dbReference type="Gene3D" id="3.90.1150.10">
    <property type="entry name" value="Aspartate Aminotransferase, domain 1"/>
    <property type="match status" value="1"/>
</dbReference>
<dbReference type="GO" id="GO:0016846">
    <property type="term" value="F:carbon-sulfur lyase activity"/>
    <property type="evidence" value="ECO:0007669"/>
    <property type="project" value="TreeGrafter"/>
</dbReference>
<dbReference type="FunFam" id="3.40.640.10:FF:000009">
    <property type="entry name" value="Cystathionine gamma-synthase homolog"/>
    <property type="match status" value="1"/>
</dbReference>
<dbReference type="InterPro" id="IPR015424">
    <property type="entry name" value="PyrdxlP-dep_Trfase"/>
</dbReference>
<comment type="similarity">
    <text evidence="2">Belongs to the trans-sulfuration enzymes family.</text>
</comment>
<dbReference type="GO" id="GO:0030170">
    <property type="term" value="F:pyridoxal phosphate binding"/>
    <property type="evidence" value="ECO:0007669"/>
    <property type="project" value="InterPro"/>
</dbReference>
<dbReference type="PIRSF" id="PIRSF001434">
    <property type="entry name" value="CGS"/>
    <property type="match status" value="1"/>
</dbReference>
<reference evidence="4" key="1">
    <citation type="submission" date="2018-05" db="EMBL/GenBank/DDBJ databases">
        <authorList>
            <person name="Lanie J.A."/>
            <person name="Ng W.-L."/>
            <person name="Kazmierczak K.M."/>
            <person name="Andrzejewski T.M."/>
            <person name="Davidsen T.M."/>
            <person name="Wayne K.J."/>
            <person name="Tettelin H."/>
            <person name="Glass J.I."/>
            <person name="Rusch D."/>
            <person name="Podicherti R."/>
            <person name="Tsui H.-C.T."/>
            <person name="Winkler M.E."/>
        </authorList>
    </citation>
    <scope>NUCLEOTIDE SEQUENCE</scope>
</reference>
<dbReference type="Gene3D" id="3.40.640.10">
    <property type="entry name" value="Type I PLP-dependent aspartate aminotransferase-like (Major domain)"/>
    <property type="match status" value="1"/>
</dbReference>
<keyword evidence="3" id="KW-0663">Pyridoxal phosphate</keyword>
<dbReference type="AlphaFoldDB" id="A0A381ND02"/>
<organism evidence="4">
    <name type="scientific">marine metagenome</name>
    <dbReference type="NCBI Taxonomy" id="408172"/>
    <lineage>
        <taxon>unclassified sequences</taxon>
        <taxon>metagenomes</taxon>
        <taxon>ecological metagenomes</taxon>
    </lineage>
</organism>
<dbReference type="InterPro" id="IPR054542">
    <property type="entry name" value="Cys_met_metab_PP"/>
</dbReference>
<dbReference type="Pfam" id="PF01053">
    <property type="entry name" value="Cys_Met_Meta_PP"/>
    <property type="match status" value="1"/>
</dbReference>
<gene>
    <name evidence="4" type="ORF">METZ01_LOCUS4277</name>
</gene>
<accession>A0A381ND02</accession>
<comment type="cofactor">
    <cofactor evidence="1">
        <name>pyridoxal 5'-phosphate</name>
        <dbReference type="ChEBI" id="CHEBI:597326"/>
    </cofactor>
</comment>
<dbReference type="PANTHER" id="PTHR11808">
    <property type="entry name" value="TRANS-SULFURATION ENZYME FAMILY MEMBER"/>
    <property type="match status" value="1"/>
</dbReference>
<dbReference type="GO" id="GO:0019346">
    <property type="term" value="P:transsulfuration"/>
    <property type="evidence" value="ECO:0007669"/>
    <property type="project" value="InterPro"/>
</dbReference>
<evidence type="ECO:0000256" key="1">
    <source>
        <dbReference type="ARBA" id="ARBA00001933"/>
    </source>
</evidence>
<dbReference type="FunFam" id="3.90.1150.10:FF:000008">
    <property type="entry name" value="Cystathionine gamma-synthase"/>
    <property type="match status" value="1"/>
</dbReference>
<evidence type="ECO:0000313" key="4">
    <source>
        <dbReference type="EMBL" id="SUZ51423.1"/>
    </source>
</evidence>
<dbReference type="InterPro" id="IPR015422">
    <property type="entry name" value="PyrdxlP-dep_Trfase_small"/>
</dbReference>
<name>A0A381ND02_9ZZZZ</name>
<dbReference type="InterPro" id="IPR000277">
    <property type="entry name" value="Cys/Met-Metab_PyrdxlP-dep_enz"/>
</dbReference>
<dbReference type="SUPFAM" id="SSF53383">
    <property type="entry name" value="PLP-dependent transferases"/>
    <property type="match status" value="1"/>
</dbReference>
<proteinExistence type="inferred from homology"/>
<protein>
    <recommendedName>
        <fullName evidence="5">Cystathionine gamma-synthase</fullName>
    </recommendedName>
</protein>
<dbReference type="CDD" id="cd00614">
    <property type="entry name" value="CGS_like"/>
    <property type="match status" value="1"/>
</dbReference>